<dbReference type="InterPro" id="IPR016161">
    <property type="entry name" value="Ald_DH/histidinol_DH"/>
</dbReference>
<name>A0ABU8V443_9NEIS</name>
<feature type="active site" evidence="2">
    <location>
        <position position="265"/>
    </location>
</feature>
<evidence type="ECO:0000313" key="6">
    <source>
        <dbReference type="Proteomes" id="UP001224516"/>
    </source>
</evidence>
<organism evidence="5 6">
    <name type="scientific">Chromobacterium amazonense</name>
    <dbReference type="NCBI Taxonomy" id="1382803"/>
    <lineage>
        <taxon>Bacteria</taxon>
        <taxon>Pseudomonadati</taxon>
        <taxon>Pseudomonadota</taxon>
        <taxon>Betaproteobacteria</taxon>
        <taxon>Neisseriales</taxon>
        <taxon>Chromobacteriaceae</taxon>
        <taxon>Chromobacterium</taxon>
    </lineage>
</organism>
<evidence type="ECO:0000259" key="4">
    <source>
        <dbReference type="Pfam" id="PF00171"/>
    </source>
</evidence>
<dbReference type="Gene3D" id="3.40.309.10">
    <property type="entry name" value="Aldehyde Dehydrogenase, Chain A, domain 2"/>
    <property type="match status" value="1"/>
</dbReference>
<reference evidence="5 6" key="1">
    <citation type="submission" date="2023-12" db="EMBL/GenBank/DDBJ databases">
        <title>Evaluation and characterization of a potential secondary metabolite violacein from indigenous Chromobacterium amazonense SAM215.</title>
        <authorList>
            <person name="Tarafdar M.R."/>
            <person name="Abedin S.M."/>
            <person name="Atiqua A."/>
            <person name="Saha A."/>
            <person name="Khan S.N."/>
        </authorList>
    </citation>
    <scope>NUCLEOTIDE SEQUENCE [LARGE SCALE GENOMIC DNA]</scope>
    <source>
        <strain evidence="5 6">SAM215</strain>
    </source>
</reference>
<proteinExistence type="inferred from homology"/>
<comment type="similarity">
    <text evidence="3">Belongs to the aldehyde dehydrogenase family.</text>
</comment>
<gene>
    <name evidence="5" type="ORF">QCL97_014490</name>
</gene>
<evidence type="ECO:0000256" key="1">
    <source>
        <dbReference type="ARBA" id="ARBA00023002"/>
    </source>
</evidence>
<dbReference type="Pfam" id="PF00171">
    <property type="entry name" value="Aldedh"/>
    <property type="match status" value="1"/>
</dbReference>
<feature type="domain" description="Aldehyde dehydrogenase" evidence="4">
    <location>
        <begin position="32"/>
        <end position="492"/>
    </location>
</feature>
<dbReference type="SUPFAM" id="SSF53720">
    <property type="entry name" value="ALDH-like"/>
    <property type="match status" value="1"/>
</dbReference>
<protein>
    <submittedName>
        <fullName evidence="5">Aldehyde dehydrogenase</fullName>
    </submittedName>
</protein>
<dbReference type="Proteomes" id="UP001224516">
    <property type="component" value="Unassembled WGS sequence"/>
</dbReference>
<accession>A0ABU8V443</accession>
<dbReference type="RefSeq" id="WP_307909936.1">
    <property type="nucleotide sequence ID" value="NZ_JAVFJF020000032.1"/>
</dbReference>
<dbReference type="InterPro" id="IPR015590">
    <property type="entry name" value="Aldehyde_DH_dom"/>
</dbReference>
<dbReference type="EMBL" id="JAVFJF020000032">
    <property type="protein sequence ID" value="MEJ8675942.1"/>
    <property type="molecule type" value="Genomic_DNA"/>
</dbReference>
<comment type="caution">
    <text evidence="5">The sequence shown here is derived from an EMBL/GenBank/DDBJ whole genome shotgun (WGS) entry which is preliminary data.</text>
</comment>
<keyword evidence="6" id="KW-1185">Reference proteome</keyword>
<dbReference type="InterPro" id="IPR016163">
    <property type="entry name" value="Ald_DH_C"/>
</dbReference>
<evidence type="ECO:0000313" key="5">
    <source>
        <dbReference type="EMBL" id="MEJ8675942.1"/>
    </source>
</evidence>
<dbReference type="PROSITE" id="PS00687">
    <property type="entry name" value="ALDEHYDE_DEHYDR_GLU"/>
    <property type="match status" value="1"/>
</dbReference>
<keyword evidence="1 3" id="KW-0560">Oxidoreductase</keyword>
<sequence length="497" mass="53195">MSTGTINWQRKAEQLHFEGRAYIDGAYQKALSGKEFTTINPATGKVLASIEWCGAEDVELAVRAARRAFDGGAWSELAPRSRMEILKRFASLIQDNIEELALLESLDVGKPIANALSVDISNTAYCISWFAELIDKVQGEVVPVDPALLGMVTREPVGVVAAIVPWNFPLLMASWKFAPALAAGNAVILKPSEKSPLTAIRVAALAEAAGIPPGIFQVLPGAGDVGQALASHLDVDCVAFTGSTAVGKQIANYAAQSNLKRVWLELGGKSPNIILADCKDLKAAAKAAAGAICYNAGQMCTAGSRVLIAREIRDAFLDELKIAMADYRPGDPLSPETNLGAVVDQRQFDKILSYIIQGQKEGAKLLQGGGAVQTVHPNGLFIEPAIFDCPQPNLTICREEIFGPVLSVITFDSVDEAVRIANDSQYGLGAAVWTQDVSTAHKVARQLRAGTVWVNCYEEGGDMNLPFGGYKQSGNGRDKSLHALEKYTELKSTLIKL</sequence>
<dbReference type="InterPro" id="IPR029510">
    <property type="entry name" value="Ald_DH_CS_GLU"/>
</dbReference>
<evidence type="ECO:0000256" key="2">
    <source>
        <dbReference type="PROSITE-ProRule" id="PRU10007"/>
    </source>
</evidence>
<dbReference type="InterPro" id="IPR016162">
    <property type="entry name" value="Ald_DH_N"/>
</dbReference>
<dbReference type="Gene3D" id="3.40.605.10">
    <property type="entry name" value="Aldehyde Dehydrogenase, Chain A, domain 1"/>
    <property type="match status" value="1"/>
</dbReference>
<dbReference type="CDD" id="cd07112">
    <property type="entry name" value="ALDH_GABALDH-PuuC"/>
    <property type="match status" value="1"/>
</dbReference>
<evidence type="ECO:0000256" key="3">
    <source>
        <dbReference type="RuleBase" id="RU003345"/>
    </source>
</evidence>
<dbReference type="PANTHER" id="PTHR11699">
    <property type="entry name" value="ALDEHYDE DEHYDROGENASE-RELATED"/>
    <property type="match status" value="1"/>
</dbReference>